<dbReference type="FunFam" id="3.40.50.2000:FF:000120">
    <property type="entry name" value="UDP-glycosyltransferase 76C1"/>
    <property type="match status" value="1"/>
</dbReference>
<proteinExistence type="evidence at transcript level"/>
<dbReference type="Pfam" id="PF00201">
    <property type="entry name" value="UDPGT"/>
    <property type="match status" value="1"/>
</dbReference>
<accession>A0AA50KIK9</accession>
<protein>
    <submittedName>
        <fullName evidence="4">UGT76AH1</fullName>
    </submittedName>
</protein>
<dbReference type="Gene3D" id="3.40.50.2000">
    <property type="entry name" value="Glycogen Phosphorylase B"/>
    <property type="match status" value="2"/>
</dbReference>
<dbReference type="EMBL" id="OQ921385">
    <property type="protein sequence ID" value="WMB96357.1"/>
    <property type="molecule type" value="mRNA"/>
</dbReference>
<evidence type="ECO:0000313" key="4">
    <source>
        <dbReference type="EMBL" id="WMB96357.1"/>
    </source>
</evidence>
<name>A0AA50KIK9_9MYRT</name>
<dbReference type="AlphaFoldDB" id="A0AA50KIK9"/>
<keyword evidence="2" id="KW-0328">Glycosyltransferase</keyword>
<dbReference type="SUPFAM" id="SSF53756">
    <property type="entry name" value="UDP-Glycosyltransferase/glycogen phosphorylase"/>
    <property type="match status" value="1"/>
</dbReference>
<dbReference type="CDD" id="cd03784">
    <property type="entry name" value="GT1_Gtf-like"/>
    <property type="match status" value="1"/>
</dbReference>
<evidence type="ECO:0000256" key="1">
    <source>
        <dbReference type="ARBA" id="ARBA00009995"/>
    </source>
</evidence>
<reference evidence="4" key="1">
    <citation type="journal article" date="2023" name="Plant Physiol.">
        <title>Biosynthesis, herbivore induction, and defensive role of phenylacetaldoxime glucoside.</title>
        <authorList>
            <person name="Muller A.T."/>
            <person name="Nakamura Y."/>
            <person name="Reichelt M."/>
            <person name="Luck K."/>
            <person name="Cosio E."/>
            <person name="Lackus N."/>
            <person name="Gershenzon J."/>
            <person name="Mithofer A."/>
            <person name="Kollner T.G."/>
        </authorList>
    </citation>
    <scope>NUCLEOTIDE SEQUENCE</scope>
</reference>
<keyword evidence="3" id="KW-0808">Transferase</keyword>
<dbReference type="GO" id="GO:0080043">
    <property type="term" value="F:quercetin 3-O-glucosyltransferase activity"/>
    <property type="evidence" value="ECO:0007669"/>
    <property type="project" value="TreeGrafter"/>
</dbReference>
<organism evidence="4">
    <name type="scientific">Miconia microphysca</name>
    <dbReference type="NCBI Taxonomy" id="3021300"/>
    <lineage>
        <taxon>Eukaryota</taxon>
        <taxon>Viridiplantae</taxon>
        <taxon>Streptophyta</taxon>
        <taxon>Embryophyta</taxon>
        <taxon>Tracheophyta</taxon>
        <taxon>Spermatophyta</taxon>
        <taxon>Magnoliopsida</taxon>
        <taxon>eudicotyledons</taxon>
        <taxon>Gunneridae</taxon>
        <taxon>Pentapetalae</taxon>
        <taxon>rosids</taxon>
        <taxon>malvids</taxon>
        <taxon>Myrtales</taxon>
        <taxon>Melastomataceae</taxon>
        <taxon>Melastomatoideae</taxon>
        <taxon>Miconieae</taxon>
        <taxon>Miconia</taxon>
    </lineage>
</organism>
<sequence>MGTTSSQDFSTLNQPNIINYHKVILFPLPFQGHMNSMLQLAQILHSQGFSVTVLHIRYNPPRPSDHPGFDFHPVDVPSPVAELEAVEGDTMALISLLNVTCVVPFRESLENLMGESSDGGDHVACLITDICWHFTQAIADEVGIPRMVLRTTSIGSISAFSAVSRLQKNGLLPLPESQIEEVIPEVAPLRWKDLPIVPTRNPKDFFRLLADIDRATKACAGLISNSFEELEEVKLAESRRSIPIPFFLIGPFHKRFPSSSTPVAGKLLQDQSCIAWLDKQSPKSTIYVSFGSIASIDERDFLEIVRGLANSGVPFLWVVRPGSVRGHEWLVTLPPGLLEGKGHIVKWAPQREVLAHPSVGAFWTHNGWNSTTEAICEGVPMLSSPMFGDQRVNARHVSDVWRVGIHLEGLLGRDEIANGIGRLMGDSSSSKEREEMMKRVMDLKMKVDGCLKPGGSSYKSLQKLTCYLFSSCQPEKL</sequence>
<dbReference type="FunFam" id="3.40.50.2000:FF:000060">
    <property type="entry name" value="Glycosyltransferase"/>
    <property type="match status" value="1"/>
</dbReference>
<evidence type="ECO:0000256" key="2">
    <source>
        <dbReference type="ARBA" id="ARBA00022676"/>
    </source>
</evidence>
<dbReference type="PANTHER" id="PTHR11926:SF1374">
    <property type="entry name" value="UDP-GLYCOSYLTRANSFERASE 76F1-RELATED"/>
    <property type="match status" value="1"/>
</dbReference>
<dbReference type="PANTHER" id="PTHR11926">
    <property type="entry name" value="GLUCOSYL/GLUCURONOSYL TRANSFERASES"/>
    <property type="match status" value="1"/>
</dbReference>
<dbReference type="GO" id="GO:0080044">
    <property type="term" value="F:quercetin 7-O-glucosyltransferase activity"/>
    <property type="evidence" value="ECO:0007669"/>
    <property type="project" value="TreeGrafter"/>
</dbReference>
<evidence type="ECO:0000256" key="3">
    <source>
        <dbReference type="ARBA" id="ARBA00022679"/>
    </source>
</evidence>
<dbReference type="InterPro" id="IPR002213">
    <property type="entry name" value="UDP_glucos_trans"/>
</dbReference>
<comment type="similarity">
    <text evidence="1">Belongs to the UDP-glycosyltransferase family.</text>
</comment>